<dbReference type="InterPro" id="IPR010368">
    <property type="entry name" value="Com_YlbF"/>
</dbReference>
<proteinExistence type="inferred from homology"/>
<organism evidence="2 3">
    <name type="scientific">Lactobacillus psittaci DSM 15354</name>
    <dbReference type="NCBI Taxonomy" id="1122152"/>
    <lineage>
        <taxon>Bacteria</taxon>
        <taxon>Bacillati</taxon>
        <taxon>Bacillota</taxon>
        <taxon>Bacilli</taxon>
        <taxon>Lactobacillales</taxon>
        <taxon>Lactobacillaceae</taxon>
        <taxon>Lactobacillus</taxon>
    </lineage>
</organism>
<evidence type="ECO:0000256" key="1">
    <source>
        <dbReference type="HAMAP-Rule" id="MF_01526"/>
    </source>
</evidence>
<dbReference type="Pfam" id="PF06133">
    <property type="entry name" value="Com_YlbF"/>
    <property type="match status" value="1"/>
</dbReference>
<accession>A0A0R1S4E2</accession>
<dbReference type="AlphaFoldDB" id="A0A0R1S4E2"/>
<dbReference type="EMBL" id="AZFB01000001">
    <property type="protein sequence ID" value="KRL63777.1"/>
    <property type="molecule type" value="Genomic_DNA"/>
</dbReference>
<dbReference type="OrthoDB" id="9811402at2"/>
<dbReference type="Proteomes" id="UP000051931">
    <property type="component" value="Unassembled WGS sequence"/>
</dbReference>
<evidence type="ECO:0000313" key="2">
    <source>
        <dbReference type="EMBL" id="KRL63777.1"/>
    </source>
</evidence>
<comment type="caution">
    <text evidence="2">The sequence shown here is derived from an EMBL/GenBank/DDBJ whole genome shotgun (WGS) entry which is preliminary data.</text>
</comment>
<dbReference type="RefSeq" id="WP_027824847.1">
    <property type="nucleotide sequence ID" value="NZ_AUEI01000004.1"/>
</dbReference>
<comment type="similarity">
    <text evidence="1">Belongs to the UPF0342 family.</text>
</comment>
<protein>
    <recommendedName>
        <fullName evidence="1">UPF0342 protein FC23_GL000024</fullName>
    </recommendedName>
</protein>
<gene>
    <name evidence="2" type="ORF">FC23_GL000024</name>
</gene>
<dbReference type="Gene3D" id="1.20.1500.10">
    <property type="entry name" value="YheA/YmcA-like"/>
    <property type="match status" value="1"/>
</dbReference>
<keyword evidence="3" id="KW-1185">Reference proteome</keyword>
<dbReference type="SUPFAM" id="SSF158622">
    <property type="entry name" value="YheA/YmcA-like"/>
    <property type="match status" value="1"/>
</dbReference>
<dbReference type="STRING" id="1122152.GCA_000425905_00662"/>
<dbReference type="eggNOG" id="COG3679">
    <property type="taxonomic scope" value="Bacteria"/>
</dbReference>
<dbReference type="InterPro" id="IPR023378">
    <property type="entry name" value="YheA/YmcA-like_dom_sf"/>
</dbReference>
<dbReference type="PATRIC" id="fig|1122152.4.peg.24"/>
<reference evidence="2 3" key="1">
    <citation type="journal article" date="2015" name="Genome Announc.">
        <title>Expanding the biotechnology potential of lactobacilli through comparative genomics of 213 strains and associated genera.</title>
        <authorList>
            <person name="Sun Z."/>
            <person name="Harris H.M."/>
            <person name="McCann A."/>
            <person name="Guo C."/>
            <person name="Argimon S."/>
            <person name="Zhang W."/>
            <person name="Yang X."/>
            <person name="Jeffery I.B."/>
            <person name="Cooney J.C."/>
            <person name="Kagawa T.F."/>
            <person name="Liu W."/>
            <person name="Song Y."/>
            <person name="Salvetti E."/>
            <person name="Wrobel A."/>
            <person name="Rasinkangas P."/>
            <person name="Parkhill J."/>
            <person name="Rea M.C."/>
            <person name="O'Sullivan O."/>
            <person name="Ritari J."/>
            <person name="Douillard F.P."/>
            <person name="Paul Ross R."/>
            <person name="Yang R."/>
            <person name="Briner A.E."/>
            <person name="Felis G.E."/>
            <person name="de Vos W.M."/>
            <person name="Barrangou R."/>
            <person name="Klaenhammer T.R."/>
            <person name="Caufield P.W."/>
            <person name="Cui Y."/>
            <person name="Zhang H."/>
            <person name="O'Toole P.W."/>
        </authorList>
    </citation>
    <scope>NUCLEOTIDE SEQUENCE [LARGE SCALE GENOMIC DNA]</scope>
    <source>
        <strain evidence="2 3">DSM 15354</strain>
    </source>
</reference>
<evidence type="ECO:0000313" key="3">
    <source>
        <dbReference type="Proteomes" id="UP000051931"/>
    </source>
</evidence>
<sequence>MINIYDTANQLASDFQETDQFKKLAEAINQVKANETSLKLYQEMESFQKTIMAKTQAGQDLDENEKAKYQELNKKIGEDENVQAVIKAEQGLYVLLDDVQKTIAKPITDLYKEISIG</sequence>
<name>A0A0R1S4E2_9LACO</name>
<dbReference type="HAMAP" id="MF_01526">
    <property type="entry name" value="UPF0342"/>
    <property type="match status" value="1"/>
</dbReference>